<evidence type="ECO:0000256" key="1">
    <source>
        <dbReference type="SAM" id="Phobius"/>
    </source>
</evidence>
<reference evidence="2 3" key="1">
    <citation type="submission" date="2019-04" db="EMBL/GenBank/DDBJ databases">
        <title>Friends and foes A comparative genomics study of 23 Aspergillus species from section Flavi.</title>
        <authorList>
            <consortium name="DOE Joint Genome Institute"/>
            <person name="Kjaerbolling I."/>
            <person name="Vesth T."/>
            <person name="Frisvad J.C."/>
            <person name="Nybo J.L."/>
            <person name="Theobald S."/>
            <person name="Kildgaard S."/>
            <person name="Isbrandt T."/>
            <person name="Kuo A."/>
            <person name="Sato A."/>
            <person name="Lyhne E.K."/>
            <person name="Kogle M.E."/>
            <person name="Wiebenga A."/>
            <person name="Kun R.S."/>
            <person name="Lubbers R.J."/>
            <person name="Makela M.R."/>
            <person name="Barry K."/>
            <person name="Chovatia M."/>
            <person name="Clum A."/>
            <person name="Daum C."/>
            <person name="Haridas S."/>
            <person name="He G."/>
            <person name="LaButti K."/>
            <person name="Lipzen A."/>
            <person name="Mondo S."/>
            <person name="Riley R."/>
            <person name="Salamov A."/>
            <person name="Simmons B.A."/>
            <person name="Magnuson J.K."/>
            <person name="Henrissat B."/>
            <person name="Mortensen U.H."/>
            <person name="Larsen T.O."/>
            <person name="Devries R.P."/>
            <person name="Grigoriev I.V."/>
            <person name="Machida M."/>
            <person name="Baker S.E."/>
            <person name="Andersen M.R."/>
        </authorList>
    </citation>
    <scope>NUCLEOTIDE SEQUENCE [LARGE SCALE GENOMIC DNA]</scope>
    <source>
        <strain evidence="2 3">CBS 117626</strain>
    </source>
</reference>
<keyword evidence="1" id="KW-0472">Membrane</keyword>
<organism evidence="2 3">
    <name type="scientific">Aspergillus tamarii</name>
    <dbReference type="NCBI Taxonomy" id="41984"/>
    <lineage>
        <taxon>Eukaryota</taxon>
        <taxon>Fungi</taxon>
        <taxon>Dikarya</taxon>
        <taxon>Ascomycota</taxon>
        <taxon>Pezizomycotina</taxon>
        <taxon>Eurotiomycetes</taxon>
        <taxon>Eurotiomycetidae</taxon>
        <taxon>Eurotiales</taxon>
        <taxon>Aspergillaceae</taxon>
        <taxon>Aspergillus</taxon>
        <taxon>Aspergillus subgen. Circumdati</taxon>
    </lineage>
</organism>
<gene>
    <name evidence="2" type="ORF">BDV40DRAFT_280663</name>
</gene>
<protein>
    <submittedName>
        <fullName evidence="2">Uncharacterized protein</fullName>
    </submittedName>
</protein>
<name>A0A5N6UDB6_ASPTM</name>
<keyword evidence="1" id="KW-1133">Transmembrane helix</keyword>
<dbReference type="EMBL" id="ML738754">
    <property type="protein sequence ID" value="KAE8156594.1"/>
    <property type="molecule type" value="Genomic_DNA"/>
</dbReference>
<evidence type="ECO:0000313" key="2">
    <source>
        <dbReference type="EMBL" id="KAE8156594.1"/>
    </source>
</evidence>
<dbReference type="Proteomes" id="UP000326950">
    <property type="component" value="Unassembled WGS sequence"/>
</dbReference>
<keyword evidence="1" id="KW-0812">Transmembrane</keyword>
<accession>A0A5N6UDB6</accession>
<proteinExistence type="predicted"/>
<feature type="transmembrane region" description="Helical" evidence="1">
    <location>
        <begin position="20"/>
        <end position="41"/>
    </location>
</feature>
<sequence length="164" mass="18301">MHRGIDHRATCRGDAAKKPLSILILLIGGAFEAIRLVTFYYQAMRAETLSICQATIVWLWLHFCELRDHDTQSSGRLGICDITQEKAFPHTNYWVVFGILACARIHPTMSDYADSAFISFIRFAKNGSANPPDEWAFETASTLAVLSTESAYSIASLEKRDPVA</sequence>
<evidence type="ECO:0000313" key="3">
    <source>
        <dbReference type="Proteomes" id="UP000326950"/>
    </source>
</evidence>
<keyword evidence="3" id="KW-1185">Reference proteome</keyword>
<dbReference type="AlphaFoldDB" id="A0A5N6UDB6"/>